<proteinExistence type="predicted"/>
<accession>A0A395HMH0</accession>
<dbReference type="Gene3D" id="3.40.50.1820">
    <property type="entry name" value="alpha/beta hydrolase"/>
    <property type="match status" value="1"/>
</dbReference>
<dbReference type="AlphaFoldDB" id="A0A395HMH0"/>
<gene>
    <name evidence="2" type="ORF">BO97DRAFT_408604</name>
</gene>
<name>A0A395HMH0_ASPHC</name>
<dbReference type="EMBL" id="KZ824320">
    <property type="protein sequence ID" value="RAL08058.1"/>
    <property type="molecule type" value="Genomic_DNA"/>
</dbReference>
<keyword evidence="3" id="KW-1185">Reference proteome</keyword>
<dbReference type="Pfam" id="PF12697">
    <property type="entry name" value="Abhydrolase_6"/>
    <property type="match status" value="1"/>
</dbReference>
<reference evidence="2 3" key="1">
    <citation type="submission" date="2018-02" db="EMBL/GenBank/DDBJ databases">
        <title>The genomes of Aspergillus section Nigri reveals drivers in fungal speciation.</title>
        <authorList>
            <consortium name="DOE Joint Genome Institute"/>
            <person name="Vesth T.C."/>
            <person name="Nybo J."/>
            <person name="Theobald S."/>
            <person name="Brandl J."/>
            <person name="Frisvad J.C."/>
            <person name="Nielsen K.F."/>
            <person name="Lyhne E.K."/>
            <person name="Kogle M.E."/>
            <person name="Kuo A."/>
            <person name="Riley R."/>
            <person name="Clum A."/>
            <person name="Nolan M."/>
            <person name="Lipzen A."/>
            <person name="Salamov A."/>
            <person name="Henrissat B."/>
            <person name="Wiebenga A."/>
            <person name="De vries R.P."/>
            <person name="Grigoriev I.V."/>
            <person name="Mortensen U.H."/>
            <person name="Andersen M.R."/>
            <person name="Baker S.E."/>
        </authorList>
    </citation>
    <scope>NUCLEOTIDE SEQUENCE [LARGE SCALE GENOMIC DNA]</scope>
    <source>
        <strain evidence="2 3">CBS 101889</strain>
    </source>
</reference>
<organism evidence="2 3">
    <name type="scientific">Aspergillus homomorphus (strain CBS 101889)</name>
    <dbReference type="NCBI Taxonomy" id="1450537"/>
    <lineage>
        <taxon>Eukaryota</taxon>
        <taxon>Fungi</taxon>
        <taxon>Dikarya</taxon>
        <taxon>Ascomycota</taxon>
        <taxon>Pezizomycotina</taxon>
        <taxon>Eurotiomycetes</taxon>
        <taxon>Eurotiomycetidae</taxon>
        <taxon>Eurotiales</taxon>
        <taxon>Aspergillaceae</taxon>
        <taxon>Aspergillus</taxon>
        <taxon>Aspergillus subgen. Circumdati</taxon>
    </lineage>
</organism>
<evidence type="ECO:0000313" key="2">
    <source>
        <dbReference type="EMBL" id="RAL08058.1"/>
    </source>
</evidence>
<evidence type="ECO:0000259" key="1">
    <source>
        <dbReference type="Pfam" id="PF12697"/>
    </source>
</evidence>
<evidence type="ECO:0000313" key="3">
    <source>
        <dbReference type="Proteomes" id="UP000248961"/>
    </source>
</evidence>
<dbReference type="SUPFAM" id="SSF53474">
    <property type="entry name" value="alpha/beta-Hydrolases"/>
    <property type="match status" value="1"/>
</dbReference>
<dbReference type="VEuPathDB" id="FungiDB:BO97DRAFT_408604"/>
<feature type="domain" description="AB hydrolase-1" evidence="1">
    <location>
        <begin position="14"/>
        <end position="215"/>
    </location>
</feature>
<dbReference type="InterPro" id="IPR029058">
    <property type="entry name" value="AB_hydrolase_fold"/>
</dbReference>
<protein>
    <recommendedName>
        <fullName evidence="1">AB hydrolase-1 domain-containing protein</fullName>
    </recommendedName>
</protein>
<sequence>MATNKLTYIQQISVFIPGFGCPATDYIPLITYLNGHGHTLNQGHVYLAIDLPGHGQSPTSVISAPETGGINELLIRLHEEVLSDLLSSPPASLKSIPTVLYGHSMGTLAVLDLLAHTLSISSSSLNPTSTILFDSPFDGTARPTPLDIETLPAQADQYRPTMPARISRCFGPRTTPDFATSTLENFSRLDLEYAMRVGHYYQHVDARFAQILQALNDHNAQLVAAGNPPVRLLDIQGQEGGFGTKRKSLRKGDVTAHMRFARGNWMQGG</sequence>
<dbReference type="InterPro" id="IPR000073">
    <property type="entry name" value="AB_hydrolase_1"/>
</dbReference>
<dbReference type="OrthoDB" id="8119704at2759"/>
<dbReference type="STRING" id="1450537.A0A395HMH0"/>
<dbReference type="Proteomes" id="UP000248961">
    <property type="component" value="Unassembled WGS sequence"/>
</dbReference>
<dbReference type="GeneID" id="37200192"/>
<dbReference type="RefSeq" id="XP_025547212.1">
    <property type="nucleotide sequence ID" value="XM_025695903.1"/>
</dbReference>